<dbReference type="Proteomes" id="UP001607303">
    <property type="component" value="Unassembled WGS sequence"/>
</dbReference>
<reference evidence="2 3" key="1">
    <citation type="journal article" date="2024" name="Ann. Entomol. Soc. Am.">
        <title>Genomic analyses of the southern and eastern yellowjacket wasps (Hymenoptera: Vespidae) reveal evolutionary signatures of social life.</title>
        <authorList>
            <person name="Catto M.A."/>
            <person name="Caine P.B."/>
            <person name="Orr S.E."/>
            <person name="Hunt B.G."/>
            <person name="Goodisman M.A.D."/>
        </authorList>
    </citation>
    <scope>NUCLEOTIDE SEQUENCE [LARGE SCALE GENOMIC DNA]</scope>
    <source>
        <strain evidence="2">232</strain>
        <tissue evidence="2">Head and thorax</tissue>
    </source>
</reference>
<name>A0ABD2AKB5_VESMC</name>
<feature type="region of interest" description="Disordered" evidence="1">
    <location>
        <begin position="48"/>
        <end position="79"/>
    </location>
</feature>
<sequence length="79" mass="8438">MDKRHKVKDRRNETCKAKVMLRGDFLEPIITSKEICRSDKGGIINEEWMLSSSSSSDGDGSSSSSSSSSSNSSSSGSSS</sequence>
<evidence type="ECO:0000256" key="1">
    <source>
        <dbReference type="SAM" id="MobiDB-lite"/>
    </source>
</evidence>
<organism evidence="2 3">
    <name type="scientific">Vespula maculifrons</name>
    <name type="common">Eastern yellow jacket</name>
    <name type="synonym">Wasp</name>
    <dbReference type="NCBI Taxonomy" id="7453"/>
    <lineage>
        <taxon>Eukaryota</taxon>
        <taxon>Metazoa</taxon>
        <taxon>Ecdysozoa</taxon>
        <taxon>Arthropoda</taxon>
        <taxon>Hexapoda</taxon>
        <taxon>Insecta</taxon>
        <taxon>Pterygota</taxon>
        <taxon>Neoptera</taxon>
        <taxon>Endopterygota</taxon>
        <taxon>Hymenoptera</taxon>
        <taxon>Apocrita</taxon>
        <taxon>Aculeata</taxon>
        <taxon>Vespoidea</taxon>
        <taxon>Vespidae</taxon>
        <taxon>Vespinae</taxon>
        <taxon>Vespula</taxon>
    </lineage>
</organism>
<dbReference type="EMBL" id="JAYRBN010000116">
    <property type="protein sequence ID" value="KAL2721048.1"/>
    <property type="molecule type" value="Genomic_DNA"/>
</dbReference>
<evidence type="ECO:0000313" key="3">
    <source>
        <dbReference type="Proteomes" id="UP001607303"/>
    </source>
</evidence>
<accession>A0ABD2AKB5</accession>
<protein>
    <submittedName>
        <fullName evidence="2">Uncharacterized protein</fullName>
    </submittedName>
</protein>
<comment type="caution">
    <text evidence="2">The sequence shown here is derived from an EMBL/GenBank/DDBJ whole genome shotgun (WGS) entry which is preliminary data.</text>
</comment>
<gene>
    <name evidence="2" type="ORF">V1477_019868</name>
</gene>
<dbReference type="AlphaFoldDB" id="A0ABD2AKB5"/>
<keyword evidence="3" id="KW-1185">Reference proteome</keyword>
<feature type="compositionally biased region" description="Low complexity" evidence="1">
    <location>
        <begin position="51"/>
        <end position="79"/>
    </location>
</feature>
<proteinExistence type="predicted"/>
<evidence type="ECO:0000313" key="2">
    <source>
        <dbReference type="EMBL" id="KAL2721048.1"/>
    </source>
</evidence>